<reference evidence="1" key="1">
    <citation type="submission" date="2011-10" db="EMBL/GenBank/DDBJ databases">
        <title>The Genome Sequence of Oxalobacter formigenes HOxBLS.</title>
        <authorList>
            <consortium name="The Broad Institute Genome Sequencing Platform"/>
            <person name="Earl A."/>
            <person name="Ward D."/>
            <person name="Feldgarden M."/>
            <person name="Gevers D."/>
            <person name="Allison M.J."/>
            <person name="Humphrey S."/>
            <person name="Young S.K."/>
            <person name="Zeng Q."/>
            <person name="Gargeya S."/>
            <person name="Fitzgerald M."/>
            <person name="Haas B."/>
            <person name="Abouelleil A."/>
            <person name="Alvarado L."/>
            <person name="Arachchi H.M."/>
            <person name="Berlin A."/>
            <person name="Brown A."/>
            <person name="Chapman S.B."/>
            <person name="Chen Z."/>
            <person name="Dunbar C."/>
            <person name="Freedman E."/>
            <person name="Gearin G."/>
            <person name="Goldberg J."/>
            <person name="Griggs A."/>
            <person name="Gujja S."/>
            <person name="Heiman D."/>
            <person name="Howarth C."/>
            <person name="Larson L."/>
            <person name="Lui A."/>
            <person name="MacDonald P.J.P."/>
            <person name="Montmayeur A."/>
            <person name="Murphy C."/>
            <person name="Neiman D."/>
            <person name="Pearson M."/>
            <person name="Priest M."/>
            <person name="Roberts A."/>
            <person name="Saif S."/>
            <person name="Shea T."/>
            <person name="Shenoy N."/>
            <person name="Sisk P."/>
            <person name="Stolte C."/>
            <person name="Sykes S."/>
            <person name="Wortman J."/>
            <person name="Nusbaum C."/>
            <person name="Birren B."/>
        </authorList>
    </citation>
    <scope>NUCLEOTIDE SEQUENCE [LARGE SCALE GENOMIC DNA]</scope>
    <source>
        <strain evidence="1">HOxBLS</strain>
    </source>
</reference>
<dbReference type="Proteomes" id="UP000003973">
    <property type="component" value="Unassembled WGS sequence"/>
</dbReference>
<accession>T5LE71</accession>
<dbReference type="HOGENOM" id="CLU_2992390_0_0_4"/>
<protein>
    <recommendedName>
        <fullName evidence="3">Restriction endonuclease</fullName>
    </recommendedName>
</protein>
<dbReference type="RefSeq" id="WP_020995097.1">
    <property type="nucleotide sequence ID" value="NZ_CABMNL010000001.1"/>
</dbReference>
<evidence type="ECO:0008006" key="3">
    <source>
        <dbReference type="Google" id="ProtNLM"/>
    </source>
</evidence>
<keyword evidence="2" id="KW-1185">Reference proteome</keyword>
<evidence type="ECO:0000313" key="2">
    <source>
        <dbReference type="Proteomes" id="UP000003973"/>
    </source>
</evidence>
<proteinExistence type="predicted"/>
<sequence>MGTKTELLPFPFCGERARLYRITQYIYNAYCPRCDASFSGGSKEDMIKKWNTRTGDL</sequence>
<name>T5LE71_9BURK</name>
<evidence type="ECO:0000313" key="1">
    <source>
        <dbReference type="EMBL" id="EQM95161.1"/>
    </source>
</evidence>
<comment type="caution">
    <text evidence="1">The sequence shown here is derived from an EMBL/GenBank/DDBJ whole genome shotgun (WGS) entry which is preliminary data.</text>
</comment>
<dbReference type="Pfam" id="PF14354">
    <property type="entry name" value="Lar_restr_allev"/>
    <property type="match status" value="1"/>
</dbReference>
<organism evidence="1 2">
    <name type="scientific">Oxalobacter paraformigenes</name>
    <dbReference type="NCBI Taxonomy" id="556268"/>
    <lineage>
        <taxon>Bacteria</taxon>
        <taxon>Pseudomonadati</taxon>
        <taxon>Pseudomonadota</taxon>
        <taxon>Betaproteobacteria</taxon>
        <taxon>Burkholderiales</taxon>
        <taxon>Oxalobacteraceae</taxon>
        <taxon>Oxalobacter</taxon>
    </lineage>
</organism>
<gene>
    <name evidence="1" type="ORF">OFAG_02257</name>
</gene>
<dbReference type="EMBL" id="ACDP02000023">
    <property type="protein sequence ID" value="EQM95161.1"/>
    <property type="molecule type" value="Genomic_DNA"/>
</dbReference>
<dbReference type="AlphaFoldDB" id="T5LE71"/>